<dbReference type="EMBL" id="JTDY01000133">
    <property type="protein sequence ID" value="KOB78693.1"/>
    <property type="molecule type" value="Genomic_DNA"/>
</dbReference>
<protein>
    <submittedName>
        <fullName evidence="1">Uncharacterized protein</fullName>
    </submittedName>
</protein>
<dbReference type="PANTHER" id="PTHR21344:SF1">
    <property type="entry name" value="RAL GTPASE-ACTIVATING PROTEIN SUBUNIT BETA"/>
    <property type="match status" value="1"/>
</dbReference>
<dbReference type="InterPro" id="IPR039930">
    <property type="entry name" value="RALGAPB"/>
</dbReference>
<dbReference type="Proteomes" id="UP000037510">
    <property type="component" value="Unassembled WGS sequence"/>
</dbReference>
<comment type="caution">
    <text evidence="1">The sequence shown here is derived from an EMBL/GenBank/DDBJ whole genome shotgun (WGS) entry which is preliminary data.</text>
</comment>
<evidence type="ECO:0000313" key="2">
    <source>
        <dbReference type="Proteomes" id="UP000037510"/>
    </source>
</evidence>
<reference evidence="1 2" key="1">
    <citation type="journal article" date="2015" name="Genome Biol. Evol.">
        <title>The genome of winter moth (Operophtera brumata) provides a genomic perspective on sexual dimorphism and phenology.</title>
        <authorList>
            <person name="Derks M.F."/>
            <person name="Smit S."/>
            <person name="Salis L."/>
            <person name="Schijlen E."/>
            <person name="Bossers A."/>
            <person name="Mateman C."/>
            <person name="Pijl A.S."/>
            <person name="de Ridder D."/>
            <person name="Groenen M.A."/>
            <person name="Visser M.E."/>
            <person name="Megens H.J."/>
        </authorList>
    </citation>
    <scope>NUCLEOTIDE SEQUENCE [LARGE SCALE GENOMIC DNA]</scope>
    <source>
        <strain evidence="1">WM2013NL</strain>
        <tissue evidence="1">Head and thorax</tissue>
    </source>
</reference>
<dbReference type="GO" id="GO:0005096">
    <property type="term" value="F:GTPase activator activity"/>
    <property type="evidence" value="ECO:0007669"/>
    <property type="project" value="InterPro"/>
</dbReference>
<dbReference type="STRING" id="104452.A0A0L7LTA4"/>
<organism evidence="1 2">
    <name type="scientific">Operophtera brumata</name>
    <name type="common">Winter moth</name>
    <name type="synonym">Phalaena brumata</name>
    <dbReference type="NCBI Taxonomy" id="104452"/>
    <lineage>
        <taxon>Eukaryota</taxon>
        <taxon>Metazoa</taxon>
        <taxon>Ecdysozoa</taxon>
        <taxon>Arthropoda</taxon>
        <taxon>Hexapoda</taxon>
        <taxon>Insecta</taxon>
        <taxon>Pterygota</taxon>
        <taxon>Neoptera</taxon>
        <taxon>Endopterygota</taxon>
        <taxon>Lepidoptera</taxon>
        <taxon>Glossata</taxon>
        <taxon>Ditrysia</taxon>
        <taxon>Geometroidea</taxon>
        <taxon>Geometridae</taxon>
        <taxon>Larentiinae</taxon>
        <taxon>Operophtera</taxon>
    </lineage>
</organism>
<dbReference type="PANTHER" id="PTHR21344">
    <property type="entry name" value="RAL GTPASE-ACTIVATING PROTEIN SUBUNIT BETA"/>
    <property type="match status" value="1"/>
</dbReference>
<evidence type="ECO:0000313" key="1">
    <source>
        <dbReference type="EMBL" id="KOB78693.1"/>
    </source>
</evidence>
<gene>
    <name evidence="1" type="ORF">OBRU01_01929</name>
</gene>
<accession>A0A0L7LTA4</accession>
<keyword evidence="2" id="KW-1185">Reference proteome</keyword>
<sequence length="220" mass="24288">MNVGIFNRVNHKVEWVLEVIRFGLSLPLQEHEAIRDCVRVCCAWLAPLLPPAPPAMPPPPSLPPPVAAAPRVYARKILRHLQNLFVPRPNESKVLRLAQALADGANLGASEWKSLLLLLLAAASALLSPPAPHHSAAEQLCERQWTRASLCLTARLLAHMYGPLFPALPISEEDQTLIPADMSPEAVMQCWYRMLHSIGNPVDLCRPHIISQTPDFLQLG</sequence>
<name>A0A0L7LTA4_OPEBR</name>
<dbReference type="AlphaFoldDB" id="A0A0L7LTA4"/>
<proteinExistence type="predicted"/>